<reference evidence="3 4" key="1">
    <citation type="submission" date="2022-05" db="EMBL/GenBank/DDBJ databases">
        <title>Chromosome-level reference genomes for two strains of Caenorhabditis briggsae: an improved platform for comparative genomics.</title>
        <authorList>
            <person name="Stevens L."/>
            <person name="Andersen E.C."/>
        </authorList>
    </citation>
    <scope>NUCLEOTIDE SEQUENCE [LARGE SCALE GENOMIC DNA]</scope>
    <source>
        <strain evidence="3">QX1410_ONT</strain>
        <tissue evidence="3">Whole-organism</tissue>
    </source>
</reference>
<dbReference type="EMBL" id="CP090896">
    <property type="protein sequence ID" value="ULT85249.1"/>
    <property type="molecule type" value="Genomic_DNA"/>
</dbReference>
<accession>A0AAE8ZSF5</accession>
<keyword evidence="1" id="KW-0175">Coiled coil</keyword>
<feature type="transmembrane region" description="Helical" evidence="2">
    <location>
        <begin position="20"/>
        <end position="38"/>
    </location>
</feature>
<protein>
    <submittedName>
        <fullName evidence="3">Uncharacterized protein</fullName>
    </submittedName>
</protein>
<evidence type="ECO:0000256" key="2">
    <source>
        <dbReference type="SAM" id="Phobius"/>
    </source>
</evidence>
<feature type="coiled-coil region" evidence="1">
    <location>
        <begin position="113"/>
        <end position="155"/>
    </location>
</feature>
<evidence type="ECO:0000313" key="4">
    <source>
        <dbReference type="Proteomes" id="UP000827892"/>
    </source>
</evidence>
<evidence type="ECO:0000313" key="3">
    <source>
        <dbReference type="EMBL" id="ULT85249.1"/>
    </source>
</evidence>
<dbReference type="AlphaFoldDB" id="A0AAE8ZSF5"/>
<feature type="coiled-coil region" evidence="1">
    <location>
        <begin position="55"/>
        <end position="82"/>
    </location>
</feature>
<name>A0AAE8ZSF5_CAEBR</name>
<keyword evidence="2" id="KW-1133">Transmembrane helix</keyword>
<gene>
    <name evidence="3" type="ORF">L3Y34_013790</name>
</gene>
<keyword evidence="2" id="KW-0812">Transmembrane</keyword>
<organism evidence="3 4">
    <name type="scientific">Caenorhabditis briggsae</name>
    <dbReference type="NCBI Taxonomy" id="6238"/>
    <lineage>
        <taxon>Eukaryota</taxon>
        <taxon>Metazoa</taxon>
        <taxon>Ecdysozoa</taxon>
        <taxon>Nematoda</taxon>
        <taxon>Chromadorea</taxon>
        <taxon>Rhabditida</taxon>
        <taxon>Rhabditina</taxon>
        <taxon>Rhabditomorpha</taxon>
        <taxon>Rhabditoidea</taxon>
        <taxon>Rhabditidae</taxon>
        <taxon>Peloderinae</taxon>
        <taxon>Caenorhabditis</taxon>
    </lineage>
</organism>
<proteinExistence type="predicted"/>
<evidence type="ECO:0000256" key="1">
    <source>
        <dbReference type="SAM" id="Coils"/>
    </source>
</evidence>
<dbReference type="Proteomes" id="UP000827892">
    <property type="component" value="Chromosome X"/>
</dbReference>
<keyword evidence="2" id="KW-0472">Membrane</keyword>
<sequence>MAGRVLKTQMLQSVHKRRQVITITRSLIAFLFYLLYFLDRTYMMFNALQNGTNPNLMQEMQIKNLELELERYKNYIHAQQEKFDEQLQAERSETAVFIEKAKQQIDMEKRKNLECYRMQIENERNAKNSANAKVLLRIEEENATLKIQIEKMTIASNQEKFQERNKFSQLLTEVISKNDFLKKEIQCKLNGINTNTSPNVEKIKSHFEYFIDRLSSNNDDVVMQWNDWLGA</sequence>